<organism evidence="2">
    <name type="scientific">Brassica cretica</name>
    <name type="common">Mustard</name>
    <dbReference type="NCBI Taxonomy" id="69181"/>
    <lineage>
        <taxon>Eukaryota</taxon>
        <taxon>Viridiplantae</taxon>
        <taxon>Streptophyta</taxon>
        <taxon>Embryophyta</taxon>
        <taxon>Tracheophyta</taxon>
        <taxon>Spermatophyta</taxon>
        <taxon>Magnoliopsida</taxon>
        <taxon>eudicotyledons</taxon>
        <taxon>Gunneridae</taxon>
        <taxon>Pentapetalae</taxon>
        <taxon>rosids</taxon>
        <taxon>malvids</taxon>
        <taxon>Brassicales</taxon>
        <taxon>Brassicaceae</taxon>
        <taxon>Brassiceae</taxon>
        <taxon>Brassica</taxon>
    </lineage>
</organism>
<sequence length="139" mass="14845">MRVPSKASSIKSSLTGCSKGRSGLRESFKERIVEIQSRLCGKEIKNQVLERGKSKNAVLEREFGKGGSGKEDHRILRRKNAAKFIVFDLLRSIQVLASAAGLAPAAGLASAAGIWAFGSKGNEQVIGPECGTMKTIRTG</sequence>
<feature type="region of interest" description="Disordered" evidence="1">
    <location>
        <begin position="1"/>
        <end position="21"/>
    </location>
</feature>
<name>A0A8S9IQS8_BRACR</name>
<proteinExistence type="predicted"/>
<dbReference type="EMBL" id="QGKY02001015">
    <property type="protein sequence ID" value="KAF2571316.1"/>
    <property type="molecule type" value="Genomic_DNA"/>
</dbReference>
<gene>
    <name evidence="2" type="ORF">F2Q70_00004009</name>
</gene>
<evidence type="ECO:0000313" key="2">
    <source>
        <dbReference type="EMBL" id="KAF2571316.1"/>
    </source>
</evidence>
<protein>
    <submittedName>
        <fullName evidence="2">Uncharacterized protein</fullName>
    </submittedName>
</protein>
<comment type="caution">
    <text evidence="2">The sequence shown here is derived from an EMBL/GenBank/DDBJ whole genome shotgun (WGS) entry which is preliminary data.</text>
</comment>
<dbReference type="AlphaFoldDB" id="A0A8S9IQS8"/>
<feature type="compositionally biased region" description="Polar residues" evidence="1">
    <location>
        <begin position="1"/>
        <end position="16"/>
    </location>
</feature>
<reference evidence="2" key="1">
    <citation type="submission" date="2019-12" db="EMBL/GenBank/DDBJ databases">
        <title>Genome sequencing and annotation of Brassica cretica.</title>
        <authorList>
            <person name="Studholme D.J."/>
            <person name="Sarris P.F."/>
        </authorList>
    </citation>
    <scope>NUCLEOTIDE SEQUENCE</scope>
    <source>
        <strain evidence="2">PFS-102/07</strain>
        <tissue evidence="2">Leaf</tissue>
    </source>
</reference>
<accession>A0A8S9IQS8</accession>
<evidence type="ECO:0000256" key="1">
    <source>
        <dbReference type="SAM" id="MobiDB-lite"/>
    </source>
</evidence>